<dbReference type="Pfam" id="PF01478">
    <property type="entry name" value="Peptidase_A24"/>
    <property type="match status" value="1"/>
</dbReference>
<keyword evidence="1" id="KW-0812">Transmembrane</keyword>
<dbReference type="InterPro" id="IPR000045">
    <property type="entry name" value="Prepilin_IV_endopep_pep"/>
</dbReference>
<evidence type="ECO:0000259" key="2">
    <source>
        <dbReference type="Pfam" id="PF01478"/>
    </source>
</evidence>
<protein>
    <submittedName>
        <fullName evidence="3">Prepilin peptidase CpaA</fullName>
    </submittedName>
</protein>
<feature type="transmembrane region" description="Helical" evidence="1">
    <location>
        <begin position="153"/>
        <end position="174"/>
    </location>
</feature>
<dbReference type="Gene3D" id="1.20.120.1220">
    <property type="match status" value="1"/>
</dbReference>
<feature type="transmembrane region" description="Helical" evidence="1">
    <location>
        <begin position="102"/>
        <end position="121"/>
    </location>
</feature>
<dbReference type="Proteomes" id="UP001157961">
    <property type="component" value="Unassembled WGS sequence"/>
</dbReference>
<feature type="domain" description="Prepilin type IV endopeptidase peptidase" evidence="2">
    <location>
        <begin position="17"/>
        <end position="116"/>
    </location>
</feature>
<keyword evidence="4" id="KW-1185">Reference proteome</keyword>
<feature type="transmembrane region" description="Helical" evidence="1">
    <location>
        <begin position="37"/>
        <end position="55"/>
    </location>
</feature>
<keyword evidence="1" id="KW-0472">Membrane</keyword>
<reference evidence="3 4" key="1">
    <citation type="submission" date="2017-05" db="EMBL/GenBank/DDBJ databases">
        <authorList>
            <person name="Varghese N."/>
            <person name="Submissions S."/>
        </authorList>
    </citation>
    <scope>NUCLEOTIDE SEQUENCE [LARGE SCALE GENOMIC DNA]</scope>
    <source>
        <strain evidence="3 4">DSM 29734</strain>
    </source>
</reference>
<keyword evidence="1" id="KW-1133">Transmembrane helix</keyword>
<evidence type="ECO:0000256" key="1">
    <source>
        <dbReference type="SAM" id="Phobius"/>
    </source>
</evidence>
<organism evidence="3 4">
    <name type="scientific">Shimia sagamensis</name>
    <dbReference type="NCBI Taxonomy" id="1566352"/>
    <lineage>
        <taxon>Bacteria</taxon>
        <taxon>Pseudomonadati</taxon>
        <taxon>Pseudomonadota</taxon>
        <taxon>Alphaproteobacteria</taxon>
        <taxon>Rhodobacterales</taxon>
        <taxon>Roseobacteraceae</taxon>
    </lineage>
</organism>
<accession>A0ABY1P5A3</accession>
<feature type="transmembrane region" description="Helical" evidence="1">
    <location>
        <begin position="6"/>
        <end position="25"/>
    </location>
</feature>
<dbReference type="RefSeq" id="WP_283426616.1">
    <property type="nucleotide sequence ID" value="NZ_FXTY01000005.1"/>
</dbReference>
<evidence type="ECO:0000313" key="4">
    <source>
        <dbReference type="Proteomes" id="UP001157961"/>
    </source>
</evidence>
<sequence length="177" mass="19266">MQVSSTFALWALLPALPLCVYIFWVDMKHKRISNVSVWALFAIFVVVGLATLPIMEFAWRFANYGVVFAVLLLMWMARQVGAGDVKMAAVAALFVDKGDASYMLIITFASIAVAVLATLIVRATPLRKLAPDWAAWKLKASENNINVGKGDQITIPMGTGIGLALCTYLLLGVLHGH</sequence>
<name>A0ABY1P5A3_9RHOB</name>
<comment type="caution">
    <text evidence="3">The sequence shown here is derived from an EMBL/GenBank/DDBJ whole genome shotgun (WGS) entry which is preliminary data.</text>
</comment>
<feature type="transmembrane region" description="Helical" evidence="1">
    <location>
        <begin position="61"/>
        <end position="81"/>
    </location>
</feature>
<evidence type="ECO:0000313" key="3">
    <source>
        <dbReference type="EMBL" id="SMP26289.1"/>
    </source>
</evidence>
<dbReference type="EMBL" id="FXTY01000005">
    <property type="protein sequence ID" value="SMP26289.1"/>
    <property type="molecule type" value="Genomic_DNA"/>
</dbReference>
<proteinExistence type="predicted"/>
<gene>
    <name evidence="3" type="ORF">SAMN06265373_105206</name>
</gene>